<evidence type="ECO:0000313" key="1">
    <source>
        <dbReference type="EMBL" id="AHA98181.1"/>
    </source>
</evidence>
<dbReference type="GO" id="GO:0016757">
    <property type="term" value="F:glycosyltransferase activity"/>
    <property type="evidence" value="ECO:0007669"/>
    <property type="project" value="InterPro"/>
</dbReference>
<dbReference type="Gene3D" id="3.90.550.10">
    <property type="entry name" value="Spore Coat Polysaccharide Biosynthesis Protein SpsA, Chain A"/>
    <property type="match status" value="1"/>
</dbReference>
<name>A0A7D9N8W0_LACJH</name>
<reference evidence="1 2" key="1">
    <citation type="journal article" date="2014" name="Genome Announc.">
        <title>Complete Genome Sequences of Lactobacillus johnsonii Strain N6.2 and Lactobacillus reuteri Strain TD1.</title>
        <authorList>
            <person name="Leonard M.T."/>
            <person name="Valladares R.B."/>
            <person name="Ardissone A."/>
            <person name="Gonzalez C.F."/>
            <person name="Lorca G.L."/>
            <person name="Triplett E.W."/>
        </authorList>
    </citation>
    <scope>NUCLEOTIDE SEQUENCE [LARGE SCALE GENOMIC DNA]</scope>
    <source>
        <strain evidence="1 2">N6.2</strain>
    </source>
</reference>
<dbReference type="Proteomes" id="UP000018522">
    <property type="component" value="Chromosome"/>
</dbReference>
<dbReference type="RefSeq" id="WP_023599879.1">
    <property type="nucleotide sequence ID" value="NC_022909.1"/>
</dbReference>
<sequence>MKTIVLNGDYGFLDKIETTIKSIIYHNQKVKIYVINPDIPHEWFINLNQYLNQIGSQIVDKKIDPGFLQKLHSRYLHINTSAYGRLFIPKLIKEDKVLYLDCDIVVDSKLDDLFDLKFGKNILYAVGDFYGKYEFDSNGFITNLADIVEYNTGVMLINNKKIREENLADEMIKMAEDPNWPNGDQSVINELFKGRIGQLHPSYNYQIGYEAYGYRGNSHILKGLNLIKNPKIIHYITENKPFNMVSVGSLREKWWHYRRLEWSEIISKYGNFDKSKIKDLSFDGEAFLFTHLAETENIEQLIQKLPNIRFNIAAYTPMAFLLLKLIQYDNVRVFPTIMEKDLDREINEADIYLDINYGPKADEIIERIMKRRVPIFSFDQTKSQNLDYNNYHVFPDNQIDEMAEAIKKVVENI</sequence>
<evidence type="ECO:0000313" key="2">
    <source>
        <dbReference type="Proteomes" id="UP000018522"/>
    </source>
</evidence>
<dbReference type="InterPro" id="IPR029044">
    <property type="entry name" value="Nucleotide-diphossugar_trans"/>
</dbReference>
<organism evidence="1 2">
    <name type="scientific">Lactobacillus johnsonii N6.2</name>
    <dbReference type="NCBI Taxonomy" id="1408186"/>
    <lineage>
        <taxon>Bacteria</taxon>
        <taxon>Bacillati</taxon>
        <taxon>Bacillota</taxon>
        <taxon>Bacilli</taxon>
        <taxon>Lactobacillales</taxon>
        <taxon>Lactobacillaceae</taxon>
        <taxon>Lactobacillus</taxon>
    </lineage>
</organism>
<proteinExistence type="predicted"/>
<accession>A0A7D9N8W0</accession>
<dbReference type="SUPFAM" id="SSF53448">
    <property type="entry name" value="Nucleotide-diphospho-sugar transferases"/>
    <property type="match status" value="1"/>
</dbReference>
<evidence type="ECO:0008006" key="3">
    <source>
        <dbReference type="Google" id="ProtNLM"/>
    </source>
</evidence>
<gene>
    <name evidence="1" type="ORF">T285_07265</name>
</gene>
<dbReference type="KEGG" id="ljn:T285_07265"/>
<dbReference type="InterPro" id="IPR002495">
    <property type="entry name" value="Glyco_trans_8"/>
</dbReference>
<dbReference type="PANTHER" id="PTHR11183">
    <property type="entry name" value="GLYCOGENIN SUBFAMILY MEMBER"/>
    <property type="match status" value="1"/>
</dbReference>
<dbReference type="InterPro" id="IPR050587">
    <property type="entry name" value="GNT1/Glycosyltrans_8"/>
</dbReference>
<dbReference type="EMBL" id="CP006811">
    <property type="protein sequence ID" value="AHA98181.1"/>
    <property type="molecule type" value="Genomic_DNA"/>
</dbReference>
<protein>
    <recommendedName>
        <fullName evidence="3">Family 8 glycosyl transferase</fullName>
    </recommendedName>
</protein>
<dbReference type="CDD" id="cd04194">
    <property type="entry name" value="GT8_A4GalT_like"/>
    <property type="match status" value="1"/>
</dbReference>
<dbReference type="AlphaFoldDB" id="A0A7D9N8W0"/>
<dbReference type="Pfam" id="PF01501">
    <property type="entry name" value="Glyco_transf_8"/>
    <property type="match status" value="1"/>
</dbReference>